<name>A0A5Q4ZYI0_9GAMM</name>
<evidence type="ECO:0000259" key="1">
    <source>
        <dbReference type="Pfam" id="PF11826"/>
    </source>
</evidence>
<geneLocation type="plasmid" evidence="2">
    <name>pAWOD_2</name>
</geneLocation>
<dbReference type="AlphaFoldDB" id="A0A5Q4ZYI0"/>
<feature type="domain" description="Replication initiator protein RctB central region" evidence="1">
    <location>
        <begin position="202"/>
        <end position="452"/>
    </location>
</feature>
<sequence>MNQESLTFYNRTAKKGSFIFFPEDFSLKVSDFDCFSCLSKAQQETLSAIISVSEVKDSESTYDVDSLCSILEINKPTLNKRIRSLESFGILQHVPFKFDDSNKLIGRVKCIQLMLNPKLQLELTQRSTERTTNYAHRRHNAMLVQREYDNQGFRERPEAAHIPIVRQRSSFPFDQLVAPVGIHTSQWATEFYVNDEKGNSHKLVAQARSHSHVCTDDELMTVYSLLSLTLAYHTKQQEYYSRTGRIPENLTPIYVDDVLAIRKRHLRDFSGQLRQAVRDQLNSIRDTTFDVIGLQELELTGVQLSGYLSRELKIFKQCSPFTPIAPEISENNQVSFGDSAMLYLIEWPDELFNSLISDESSFAFPPNLLTVQPLIFMLFLRFRIKLRDQNSYIETLANLKSALMRTSEMSQFKETLKTQIIKVNALNDPHLSASLEDDGFFKFNLWGYHGVIDFECNEIQISINLDEALACCGIKSVNQKTPTIANPLAQAVSPLLKVNRTLSKAVGAKLNVERFKYHFKLNVDSEDIFISHYTTTEQKTKLCKYIAHAIGLPVPSVEDFITGELENLYTFKVQGQTLQRNHYSIIYKSLAATGNTQIDLSSHMILKELSRRSSLKPELITLIEGKTFQLSDVFISKLSQGLFIQEELPENTYPNIL</sequence>
<protein>
    <recommendedName>
        <fullName evidence="1">Replication initiator protein RctB central region domain-containing protein</fullName>
    </recommendedName>
</protein>
<accession>A0A5Q4ZYI0</accession>
<dbReference type="Pfam" id="PF11826">
    <property type="entry name" value="RctB_central"/>
    <property type="match status" value="1"/>
</dbReference>
<dbReference type="InterPro" id="IPR021781">
    <property type="entry name" value="RctB_central_dom"/>
</dbReference>
<dbReference type="EMBL" id="LR721753">
    <property type="protein sequence ID" value="VVV06923.1"/>
    <property type="molecule type" value="Genomic_DNA"/>
</dbReference>
<keyword evidence="2" id="KW-0614">Plasmid</keyword>
<organism evidence="2">
    <name type="scientific">Aliivibrio wodanis</name>
    <dbReference type="NCBI Taxonomy" id="80852"/>
    <lineage>
        <taxon>Bacteria</taxon>
        <taxon>Pseudomonadati</taxon>
        <taxon>Pseudomonadota</taxon>
        <taxon>Gammaproteobacteria</taxon>
        <taxon>Vibrionales</taxon>
        <taxon>Vibrionaceae</taxon>
        <taxon>Aliivibrio</taxon>
    </lineage>
</organism>
<evidence type="ECO:0000313" key="2">
    <source>
        <dbReference type="EMBL" id="VVV06923.1"/>
    </source>
</evidence>
<gene>
    <name evidence="2" type="ORF">AW0309160_04417</name>
</gene>
<proteinExistence type="predicted"/>
<dbReference type="RefSeq" id="WP_192957830.1">
    <property type="nucleotide sequence ID" value="NZ_LR721753.1"/>
</dbReference>
<reference evidence="2" key="1">
    <citation type="submission" date="2019-09" db="EMBL/GenBank/DDBJ databases">
        <authorList>
            <person name="Hjerde E."/>
        </authorList>
    </citation>
    <scope>NUCLEOTIDE SEQUENCE [LARGE SCALE GENOMIC DNA]</scope>
    <source>
        <strain evidence="2">06/09/160</strain>
        <plasmid evidence="2">pAWOD_2</plasmid>
    </source>
</reference>